<reference evidence="3" key="1">
    <citation type="journal article" date="2017" name="Genome Biol.">
        <title>Comparative genomics reveals high biological diversity and specific adaptations in the industrially and medically important fungal genus Aspergillus.</title>
        <authorList>
            <person name="de Vries R.P."/>
            <person name="Riley R."/>
            <person name="Wiebenga A."/>
            <person name="Aguilar-Osorio G."/>
            <person name="Amillis S."/>
            <person name="Uchima C.A."/>
            <person name="Anderluh G."/>
            <person name="Asadollahi M."/>
            <person name="Askin M."/>
            <person name="Barry K."/>
            <person name="Battaglia E."/>
            <person name="Bayram O."/>
            <person name="Benocci T."/>
            <person name="Braus-Stromeyer S.A."/>
            <person name="Caldana C."/>
            <person name="Canovas D."/>
            <person name="Cerqueira G.C."/>
            <person name="Chen F."/>
            <person name="Chen W."/>
            <person name="Choi C."/>
            <person name="Clum A."/>
            <person name="Dos Santos R.A."/>
            <person name="Damasio A.R."/>
            <person name="Diallinas G."/>
            <person name="Emri T."/>
            <person name="Fekete E."/>
            <person name="Flipphi M."/>
            <person name="Freyberg S."/>
            <person name="Gallo A."/>
            <person name="Gournas C."/>
            <person name="Habgood R."/>
            <person name="Hainaut M."/>
            <person name="Harispe M.L."/>
            <person name="Henrissat B."/>
            <person name="Hilden K.S."/>
            <person name="Hope R."/>
            <person name="Hossain A."/>
            <person name="Karabika E."/>
            <person name="Karaffa L."/>
            <person name="Karanyi Z."/>
            <person name="Krasevec N."/>
            <person name="Kuo A."/>
            <person name="Kusch H."/>
            <person name="LaButti K."/>
            <person name="Lagendijk E.L."/>
            <person name="Lapidus A."/>
            <person name="Levasseur A."/>
            <person name="Lindquist E."/>
            <person name="Lipzen A."/>
            <person name="Logrieco A.F."/>
            <person name="MacCabe A."/>
            <person name="Maekelae M.R."/>
            <person name="Malavazi I."/>
            <person name="Melin P."/>
            <person name="Meyer V."/>
            <person name="Mielnichuk N."/>
            <person name="Miskei M."/>
            <person name="Molnar A.P."/>
            <person name="Mule G."/>
            <person name="Ngan C.Y."/>
            <person name="Orejas M."/>
            <person name="Orosz E."/>
            <person name="Ouedraogo J.P."/>
            <person name="Overkamp K.M."/>
            <person name="Park H.-S."/>
            <person name="Perrone G."/>
            <person name="Piumi F."/>
            <person name="Punt P.J."/>
            <person name="Ram A.F."/>
            <person name="Ramon A."/>
            <person name="Rauscher S."/>
            <person name="Record E."/>
            <person name="Riano-Pachon D.M."/>
            <person name="Robert V."/>
            <person name="Roehrig J."/>
            <person name="Ruller R."/>
            <person name="Salamov A."/>
            <person name="Salih N.S."/>
            <person name="Samson R.A."/>
            <person name="Sandor E."/>
            <person name="Sanguinetti M."/>
            <person name="Schuetze T."/>
            <person name="Sepcic K."/>
            <person name="Shelest E."/>
            <person name="Sherlock G."/>
            <person name="Sophianopoulou V."/>
            <person name="Squina F.M."/>
            <person name="Sun H."/>
            <person name="Susca A."/>
            <person name="Todd R.B."/>
            <person name="Tsang A."/>
            <person name="Unkles S.E."/>
            <person name="van de Wiele N."/>
            <person name="van Rossen-Uffink D."/>
            <person name="Oliveira J.V."/>
            <person name="Vesth T.C."/>
            <person name="Visser J."/>
            <person name="Yu J.-H."/>
            <person name="Zhou M."/>
            <person name="Andersen M.R."/>
            <person name="Archer D.B."/>
            <person name="Baker S.E."/>
            <person name="Benoit I."/>
            <person name="Brakhage A.A."/>
            <person name="Braus G.H."/>
            <person name="Fischer R."/>
            <person name="Frisvad J.C."/>
            <person name="Goldman G.H."/>
            <person name="Houbraken J."/>
            <person name="Oakley B."/>
            <person name="Pocsi I."/>
            <person name="Scazzocchio C."/>
            <person name="Seiboth B."/>
            <person name="vanKuyk P.A."/>
            <person name="Wortman J."/>
            <person name="Dyer P.S."/>
            <person name="Grigoriev I.V."/>
        </authorList>
    </citation>
    <scope>NUCLEOTIDE SEQUENCE [LARGE SCALE GENOMIC DNA]</scope>
    <source>
        <strain evidence="3">DTO 134E9</strain>
    </source>
</reference>
<proteinExistence type="predicted"/>
<gene>
    <name evidence="2" type="ORF">ASPWEDRAFT_43354</name>
</gene>
<organism evidence="2 3">
    <name type="scientific">Aspergillus wentii DTO 134E9</name>
    <dbReference type="NCBI Taxonomy" id="1073089"/>
    <lineage>
        <taxon>Eukaryota</taxon>
        <taxon>Fungi</taxon>
        <taxon>Dikarya</taxon>
        <taxon>Ascomycota</taxon>
        <taxon>Pezizomycotina</taxon>
        <taxon>Eurotiomycetes</taxon>
        <taxon>Eurotiomycetidae</taxon>
        <taxon>Eurotiales</taxon>
        <taxon>Aspergillaceae</taxon>
        <taxon>Aspergillus</taxon>
        <taxon>Aspergillus subgen. Cremei</taxon>
    </lineage>
</organism>
<dbReference type="EMBL" id="KV878214">
    <property type="protein sequence ID" value="OJJ33276.1"/>
    <property type="molecule type" value="Genomic_DNA"/>
</dbReference>
<name>A0A1L9REC7_ASPWE</name>
<keyword evidence="1" id="KW-1133">Transmembrane helix</keyword>
<feature type="transmembrane region" description="Helical" evidence="1">
    <location>
        <begin position="22"/>
        <end position="45"/>
    </location>
</feature>
<keyword evidence="3" id="KW-1185">Reference proteome</keyword>
<evidence type="ECO:0000313" key="2">
    <source>
        <dbReference type="EMBL" id="OJJ33276.1"/>
    </source>
</evidence>
<dbReference type="GeneID" id="63751856"/>
<keyword evidence="1" id="KW-0472">Membrane</keyword>
<accession>A0A1L9REC7</accession>
<keyword evidence="1" id="KW-0812">Transmembrane</keyword>
<evidence type="ECO:0000256" key="1">
    <source>
        <dbReference type="SAM" id="Phobius"/>
    </source>
</evidence>
<dbReference type="VEuPathDB" id="FungiDB:ASPWEDRAFT_43354"/>
<protein>
    <submittedName>
        <fullName evidence="2">Uncharacterized protein</fullName>
    </submittedName>
</protein>
<dbReference type="AlphaFoldDB" id="A0A1L9REC7"/>
<evidence type="ECO:0000313" key="3">
    <source>
        <dbReference type="Proteomes" id="UP000184383"/>
    </source>
</evidence>
<dbReference type="RefSeq" id="XP_040686953.1">
    <property type="nucleotide sequence ID" value="XM_040836008.1"/>
</dbReference>
<dbReference type="Proteomes" id="UP000184383">
    <property type="component" value="Unassembled WGS sequence"/>
</dbReference>
<sequence>MGWNIQSASANLDVDVRNLRLLIMQSVAFAFFSVDLSGLTVILSLRGLLHSAEMSL</sequence>